<keyword evidence="3" id="KW-1185">Reference proteome</keyword>
<feature type="signal peptide" evidence="1">
    <location>
        <begin position="1"/>
        <end position="32"/>
    </location>
</feature>
<evidence type="ECO:0008006" key="4">
    <source>
        <dbReference type="Google" id="ProtNLM"/>
    </source>
</evidence>
<name>A0A918YDU9_9ACTN</name>
<reference evidence="2" key="1">
    <citation type="journal article" date="2014" name="Int. J. Syst. Evol. Microbiol.">
        <title>Complete genome sequence of Corynebacterium casei LMG S-19264T (=DSM 44701T), isolated from a smear-ripened cheese.</title>
        <authorList>
            <consortium name="US DOE Joint Genome Institute (JGI-PGF)"/>
            <person name="Walter F."/>
            <person name="Albersmeier A."/>
            <person name="Kalinowski J."/>
            <person name="Ruckert C."/>
        </authorList>
    </citation>
    <scope>NUCLEOTIDE SEQUENCE</scope>
    <source>
        <strain evidence="2">JCM 4714</strain>
    </source>
</reference>
<feature type="chain" id="PRO_5037379524" description="Bacterial Ig domain-containing protein" evidence="1">
    <location>
        <begin position="33"/>
        <end position="137"/>
    </location>
</feature>
<comment type="caution">
    <text evidence="2">The sequence shown here is derived from an EMBL/GenBank/DDBJ whole genome shotgun (WGS) entry which is preliminary data.</text>
</comment>
<evidence type="ECO:0000256" key="1">
    <source>
        <dbReference type="SAM" id="SignalP"/>
    </source>
</evidence>
<accession>A0A918YDU9</accession>
<dbReference type="EMBL" id="BMVG01000001">
    <property type="protein sequence ID" value="GHD98656.1"/>
    <property type="molecule type" value="Genomic_DNA"/>
</dbReference>
<evidence type="ECO:0000313" key="3">
    <source>
        <dbReference type="Proteomes" id="UP000655443"/>
    </source>
</evidence>
<dbReference type="Proteomes" id="UP000655443">
    <property type="component" value="Unassembled WGS sequence"/>
</dbReference>
<reference evidence="2" key="2">
    <citation type="submission" date="2020-09" db="EMBL/GenBank/DDBJ databases">
        <authorList>
            <person name="Sun Q."/>
            <person name="Ohkuma M."/>
        </authorList>
    </citation>
    <scope>NUCLEOTIDE SEQUENCE</scope>
    <source>
        <strain evidence="2">JCM 4714</strain>
    </source>
</reference>
<keyword evidence="1" id="KW-0732">Signal</keyword>
<protein>
    <recommendedName>
        <fullName evidence="4">Bacterial Ig domain-containing protein</fullName>
    </recommendedName>
</protein>
<gene>
    <name evidence="2" type="ORF">GCM10010339_06700</name>
</gene>
<evidence type="ECO:0000313" key="2">
    <source>
        <dbReference type="EMBL" id="GHD98656.1"/>
    </source>
</evidence>
<proteinExistence type="predicted"/>
<sequence length="137" mass="14232">MTSVLHHRYGRALGSGALSVALLSGATAGAYAASTPSPRSPAEKASITLTAAKTSVTAGDTVKFAGRTKGLKFNTPLILQHEKDGKWTALRATAKVKKNNSYAIISKLSTKGTEKLRVASATMNGKVFSPTVTVKVS</sequence>
<dbReference type="RefSeq" id="WP_189948297.1">
    <property type="nucleotide sequence ID" value="NZ_BMVG01000001.1"/>
</dbReference>
<organism evidence="2 3">
    <name type="scientific">Streptomyces alanosinicus</name>
    <dbReference type="NCBI Taxonomy" id="68171"/>
    <lineage>
        <taxon>Bacteria</taxon>
        <taxon>Bacillati</taxon>
        <taxon>Actinomycetota</taxon>
        <taxon>Actinomycetes</taxon>
        <taxon>Kitasatosporales</taxon>
        <taxon>Streptomycetaceae</taxon>
        <taxon>Streptomyces</taxon>
    </lineage>
</organism>
<dbReference type="AlphaFoldDB" id="A0A918YDU9"/>